<reference evidence="7 8" key="1">
    <citation type="submission" date="2024-02" db="EMBL/GenBank/DDBJ databases">
        <authorList>
            <person name="Vignale AGUSTIN F."/>
            <person name="Sosa J E."/>
            <person name="Modenutti C."/>
        </authorList>
    </citation>
    <scope>NUCLEOTIDE SEQUENCE [LARGE SCALE GENOMIC DNA]</scope>
</reference>
<comment type="subcellular location">
    <subcellularLocation>
        <location evidence="1 6">Nucleus</location>
    </subcellularLocation>
</comment>
<dbReference type="GO" id="GO:0006397">
    <property type="term" value="P:mRNA processing"/>
    <property type="evidence" value="ECO:0007669"/>
    <property type="project" value="UniProtKB-KW"/>
</dbReference>
<keyword evidence="3 6" id="KW-0507">mRNA processing</keyword>
<dbReference type="PANTHER" id="PTHR12052">
    <property type="entry name" value="THIOREDOXIN-LIKE PROTEN 4A, 4B"/>
    <property type="match status" value="1"/>
</dbReference>
<dbReference type="PANTHER" id="PTHR12052:SF5">
    <property type="entry name" value="THIOREDOXIN-LIKE PROTEIN 4A"/>
    <property type="match status" value="1"/>
</dbReference>
<sequence>MSYLLQHLHSGWAVDKAILGEEERLVVIRFGQDWDETCMHMDEVLASVAEKIKNYAVTYLVDITEVDGTFPEYSKMKTQVPDFNTMYEFYDSSTVMFFFRNKHMMIDLGTRNNKKIKWILKDKQELIDIIDTVSRGARKVVVQLQLPRTTPLRTAIDYPTLLCPC</sequence>
<proteinExistence type="inferred from homology"/>
<comment type="caution">
    <text evidence="7">The sequence shown here is derived from an EMBL/GenBank/DDBJ whole genome shotgun (WGS) entry which is preliminary data.</text>
</comment>
<dbReference type="PIRSF" id="PIRSF017199">
    <property type="entry name" value="mRNA_splic_U5"/>
    <property type="match status" value="1"/>
</dbReference>
<keyword evidence="8" id="KW-1185">Reference proteome</keyword>
<keyword evidence="5 6" id="KW-0539">Nucleus</keyword>
<dbReference type="SUPFAM" id="SSF52833">
    <property type="entry name" value="Thioredoxin-like"/>
    <property type="match status" value="1"/>
</dbReference>
<dbReference type="CDD" id="cd02954">
    <property type="entry name" value="DIM1"/>
    <property type="match status" value="1"/>
</dbReference>
<evidence type="ECO:0000256" key="6">
    <source>
        <dbReference type="PIRNR" id="PIRNR017199"/>
    </source>
</evidence>
<gene>
    <name evidence="7" type="ORF">ILEXP_LOCUS29487</name>
</gene>
<dbReference type="Gene3D" id="3.40.30.10">
    <property type="entry name" value="Glutaredoxin"/>
    <property type="match status" value="1"/>
</dbReference>
<dbReference type="AlphaFoldDB" id="A0ABC8SU92"/>
<evidence type="ECO:0000313" key="8">
    <source>
        <dbReference type="Proteomes" id="UP001642360"/>
    </source>
</evidence>
<dbReference type="InterPro" id="IPR004123">
    <property type="entry name" value="Dim1"/>
</dbReference>
<evidence type="ECO:0000256" key="1">
    <source>
        <dbReference type="ARBA" id="ARBA00004123"/>
    </source>
</evidence>
<dbReference type="Proteomes" id="UP001642360">
    <property type="component" value="Unassembled WGS sequence"/>
</dbReference>
<dbReference type="GO" id="GO:0046540">
    <property type="term" value="C:U4/U6 x U5 tri-snRNP complex"/>
    <property type="evidence" value="ECO:0007669"/>
    <property type="project" value="UniProtKB-UniRule"/>
</dbReference>
<dbReference type="InterPro" id="IPR036249">
    <property type="entry name" value="Thioredoxin-like_sf"/>
</dbReference>
<dbReference type="SMART" id="SM01410">
    <property type="entry name" value="DIM1"/>
    <property type="match status" value="1"/>
</dbReference>
<evidence type="ECO:0000313" key="7">
    <source>
        <dbReference type="EMBL" id="CAK9160714.1"/>
    </source>
</evidence>
<organism evidence="7 8">
    <name type="scientific">Ilex paraguariensis</name>
    <name type="common">yerba mate</name>
    <dbReference type="NCBI Taxonomy" id="185542"/>
    <lineage>
        <taxon>Eukaryota</taxon>
        <taxon>Viridiplantae</taxon>
        <taxon>Streptophyta</taxon>
        <taxon>Embryophyta</taxon>
        <taxon>Tracheophyta</taxon>
        <taxon>Spermatophyta</taxon>
        <taxon>Magnoliopsida</taxon>
        <taxon>eudicotyledons</taxon>
        <taxon>Gunneridae</taxon>
        <taxon>Pentapetalae</taxon>
        <taxon>asterids</taxon>
        <taxon>campanulids</taxon>
        <taxon>Aquifoliales</taxon>
        <taxon>Aquifoliaceae</taxon>
        <taxon>Ilex</taxon>
    </lineage>
</organism>
<evidence type="ECO:0000256" key="4">
    <source>
        <dbReference type="ARBA" id="ARBA00023187"/>
    </source>
</evidence>
<accession>A0ABC8SU92</accession>
<comment type="similarity">
    <text evidence="2 6">Belongs to the DIM1 family.</text>
</comment>
<evidence type="ECO:0000256" key="3">
    <source>
        <dbReference type="ARBA" id="ARBA00022664"/>
    </source>
</evidence>
<dbReference type="GO" id="GO:0008380">
    <property type="term" value="P:RNA splicing"/>
    <property type="evidence" value="ECO:0007669"/>
    <property type="project" value="UniProtKB-KW"/>
</dbReference>
<evidence type="ECO:0000256" key="5">
    <source>
        <dbReference type="ARBA" id="ARBA00023242"/>
    </source>
</evidence>
<evidence type="ECO:0008006" key="9">
    <source>
        <dbReference type="Google" id="ProtNLM"/>
    </source>
</evidence>
<protein>
    <recommendedName>
        <fullName evidence="9">Thioredoxin-like protein 4A</fullName>
    </recommendedName>
</protein>
<keyword evidence="4 6" id="KW-0508">mRNA splicing</keyword>
<dbReference type="EMBL" id="CAUOFW020003564">
    <property type="protein sequence ID" value="CAK9160714.1"/>
    <property type="molecule type" value="Genomic_DNA"/>
</dbReference>
<name>A0ABC8SU92_9AQUA</name>
<evidence type="ECO:0000256" key="2">
    <source>
        <dbReference type="ARBA" id="ARBA00008241"/>
    </source>
</evidence>
<dbReference type="Pfam" id="PF02966">
    <property type="entry name" value="DIM1"/>
    <property type="match status" value="1"/>
</dbReference>